<name>A0A5S9F7Y7_UABAM</name>
<feature type="transmembrane region" description="Helical" evidence="1">
    <location>
        <begin position="12"/>
        <end position="31"/>
    </location>
</feature>
<dbReference type="PANTHER" id="PTHR38831:SF2">
    <property type="entry name" value="TYPE II SECRETION SYSTEM PROTEIN K"/>
    <property type="match status" value="1"/>
</dbReference>
<dbReference type="Proteomes" id="UP000326354">
    <property type="component" value="Chromosome"/>
</dbReference>
<evidence type="ECO:0000313" key="2">
    <source>
        <dbReference type="EMBL" id="BBM88144.1"/>
    </source>
</evidence>
<sequence length="1335" mass="148035">MPTTKTHRKGAALILAIVALSMLVIIAIPFASSMAVEKRASQNTLAKAQAKMATKGAINYALARLTQTHDMRERESDATHKTPFADSPDEYNIDIKLPAMDTNNPRGQIWSVDVQDEQGKINLHSATPWLLGNLIASAIAEELATDSDSTITVDSTSQFTPKNGFLWVNGELISYNYTDDKHFFGCTRGLFQDKPNFLPPRNIRRGTLIVDASAYRIISHQTVFGFFRTIEEVKTIANVGGNFAISPQVFDKLYSTLTVHSTTTSNSDWVNEQVADLIPNTQPSDPDAFTVNNSIFYTPGMIVKISSGSNTELAMILASGGNRVVIDRKLQNRGGPFTLAAKPPAAININTASPRVLFATFKGLRAGGSWLSREEAATLVNEILLVRTKGGHFTSLEGFQNFLNDLREKYAQKLDINEKPFFSKKKIRRILSAAISTNGLRNRFHGINIRPSATNYRQPFPVLAPIIFHNHDTYTLQATAVINNSAGIPLAQHTRKTILSVAPSQTLHWRLNTQQDFQNFLNNRLATRVISHPVLVDMFSQFPQQTPGDTTGISLDTFTANYRSPQGGQLIQKSSFDNTHEGITGQQRVNNIRTQGLEVRPGCISLWFKIQQPARRVEIFNMGDRQQSQNRITCFLEGGNLTLQVFDATQENSCAEITARINLGGLWTHLMATWYTTDYGGLSLWVDGRPVGDFRYDFDGAKVDIRTRQQIDSTADSISVTSTRGLPSQGAVRIGNEVIEYQSISGGSLLVRKSYQDFTKNQLARGARGTIANEHEQDVAVVPLGYSSALRSKIFPATTITSTIGLGELFTTTTSPISISETTIEVESTKDFPRSGFVLIADATTGATEKIRYLRSDNKKLRNCIRGQLSTSAVEFEEGAFVVPISISVANNSEYDNNGIVQIDNEWIQYTGKVDNNVLLLNPSNSSINQLVSTQQYNPNYRNVADTISASHSRGSKALPVFRTRTRLLGRFDSVTIVQDNDFSQQEQMEINWAQGDLAAFTEDVSRIYEPQGQRTRIIKFPSGELPSEVKDFTVGQGGVVIDELQVIQAPRKFDILLNQPTASTNQDFAVGNQNVLPDDGGILKMGNEYISYSSIVNGQLQNVQRGFFNSTARNNDAATAMFPMFFLPVSSLTAGISGNSISLGNTTDFPTSGYVRCGEEIIGYSIRQGNELILPEVIRGNGGRGAFGSSIQRHSVNTLVHWMPTRYWDRALVSTNDNEVAFFEAAKVAPNARWKTVTWQAQLPSRNFSTIKVLARVDGKPNWTTEPQNTPGQLYEFTDPKAENRIDVTGDLLEIRVYFVYKNGAFRRGIWKESPLLQSLDITYLQRPQRYQTE</sequence>
<dbReference type="InterPro" id="IPR005628">
    <property type="entry name" value="GspK"/>
</dbReference>
<dbReference type="RefSeq" id="WP_173013706.1">
    <property type="nucleotide sequence ID" value="NZ_AP019860.1"/>
</dbReference>
<gene>
    <name evidence="2" type="ORF">UABAM_06560</name>
</gene>
<dbReference type="EMBL" id="AP019860">
    <property type="protein sequence ID" value="BBM88144.1"/>
    <property type="molecule type" value="Genomic_DNA"/>
</dbReference>
<evidence type="ECO:0000256" key="1">
    <source>
        <dbReference type="SAM" id="Phobius"/>
    </source>
</evidence>
<proteinExistence type="predicted"/>
<dbReference type="InterPro" id="IPR013320">
    <property type="entry name" value="ConA-like_dom_sf"/>
</dbReference>
<keyword evidence="3" id="KW-1185">Reference proteome</keyword>
<dbReference type="KEGG" id="uam:UABAM_06560"/>
<reference evidence="2 3" key="1">
    <citation type="submission" date="2019-08" db="EMBL/GenBank/DDBJ databases">
        <title>Complete genome sequence of Candidatus Uab amorphum.</title>
        <authorList>
            <person name="Shiratori T."/>
            <person name="Suzuki S."/>
            <person name="Kakizawa Y."/>
            <person name="Ishida K."/>
        </authorList>
    </citation>
    <scope>NUCLEOTIDE SEQUENCE [LARGE SCALE GENOMIC DNA]</scope>
    <source>
        <strain evidence="2 3">SRT547</strain>
    </source>
</reference>
<evidence type="ECO:0000313" key="3">
    <source>
        <dbReference type="Proteomes" id="UP000326354"/>
    </source>
</evidence>
<dbReference type="Gene3D" id="2.60.120.200">
    <property type="match status" value="1"/>
</dbReference>
<dbReference type="PANTHER" id="PTHR38831">
    <property type="entry name" value="TYPE II SECRETION SYSTEM PROTEIN K"/>
    <property type="match status" value="1"/>
</dbReference>
<evidence type="ECO:0008006" key="4">
    <source>
        <dbReference type="Google" id="ProtNLM"/>
    </source>
</evidence>
<dbReference type="SUPFAM" id="SSF49899">
    <property type="entry name" value="Concanavalin A-like lectins/glucanases"/>
    <property type="match status" value="1"/>
</dbReference>
<keyword evidence="1" id="KW-0812">Transmembrane</keyword>
<accession>A0A5S9F7Y7</accession>
<dbReference type="GO" id="GO:0016020">
    <property type="term" value="C:membrane"/>
    <property type="evidence" value="ECO:0007669"/>
    <property type="project" value="InterPro"/>
</dbReference>
<keyword evidence="1" id="KW-0472">Membrane</keyword>
<keyword evidence="1" id="KW-1133">Transmembrane helix</keyword>
<protein>
    <recommendedName>
        <fullName evidence="4">LamG domain-containing protein</fullName>
    </recommendedName>
</protein>
<dbReference type="GO" id="GO:0009306">
    <property type="term" value="P:protein secretion"/>
    <property type="evidence" value="ECO:0007669"/>
    <property type="project" value="InterPro"/>
</dbReference>
<organism evidence="2 3">
    <name type="scientific">Uabimicrobium amorphum</name>
    <dbReference type="NCBI Taxonomy" id="2596890"/>
    <lineage>
        <taxon>Bacteria</taxon>
        <taxon>Pseudomonadati</taxon>
        <taxon>Planctomycetota</taxon>
        <taxon>Candidatus Uabimicrobiia</taxon>
        <taxon>Candidatus Uabimicrobiales</taxon>
        <taxon>Candidatus Uabimicrobiaceae</taxon>
        <taxon>Candidatus Uabimicrobium</taxon>
    </lineage>
</organism>